<protein>
    <submittedName>
        <fullName evidence="2">Alternative protein BRE</fullName>
    </submittedName>
</protein>
<feature type="region of interest" description="Disordered" evidence="1">
    <location>
        <begin position="1"/>
        <end position="59"/>
    </location>
</feature>
<proteinExistence type="predicted"/>
<reference evidence="2" key="1">
    <citation type="journal article" date="2013" name="PLoS ONE">
        <title>Direct detection of alternative open reading frames translation products in human significantly expands the proteome.</title>
        <authorList>
            <person name="Vanderperre B."/>
            <person name="Lucier J.-F."/>
            <person name="Motard J."/>
            <person name="Tremblay G."/>
            <person name="Vanderperre S."/>
            <person name="Wisztorski M."/>
            <person name="Salzet M."/>
            <person name="Boisvert F.-M."/>
            <person name="Roucou X."/>
        </authorList>
    </citation>
    <scope>NUCLEOTIDE SEQUENCE</scope>
</reference>
<dbReference type="EMBL" id="HF584448">
    <property type="protein sequence ID" value="CCQ43945.1"/>
    <property type="molecule type" value="Genomic_DNA"/>
</dbReference>
<dbReference type="ChiTaRS" id="BRE">
    <property type="organism name" value="human"/>
</dbReference>
<feature type="compositionally biased region" description="Basic and acidic residues" evidence="1">
    <location>
        <begin position="1"/>
        <end position="15"/>
    </location>
</feature>
<evidence type="ECO:0000313" key="2">
    <source>
        <dbReference type="EMBL" id="CCQ43945.1"/>
    </source>
</evidence>
<sequence>MEMKWPKEQKERATEMGRNPALPDIQASSPNCIGLISKPLSLSSRRQHLPMESSRKHQS</sequence>
<dbReference type="AlphaFoldDB" id="L8E9D4"/>
<evidence type="ECO:0000256" key="1">
    <source>
        <dbReference type="SAM" id="MobiDB-lite"/>
    </source>
</evidence>
<organism evidence="2">
    <name type="scientific">Homo sapiens</name>
    <name type="common">Human</name>
    <dbReference type="NCBI Taxonomy" id="9606"/>
    <lineage>
        <taxon>Eukaryota</taxon>
        <taxon>Metazoa</taxon>
        <taxon>Chordata</taxon>
        <taxon>Craniata</taxon>
        <taxon>Vertebrata</taxon>
        <taxon>Euteleostomi</taxon>
        <taxon>Mammalia</taxon>
        <taxon>Eutheria</taxon>
        <taxon>Euarchontoglires</taxon>
        <taxon>Primates</taxon>
        <taxon>Haplorrhini</taxon>
        <taxon>Catarrhini</taxon>
        <taxon>Hominidae</taxon>
        <taxon>Homo</taxon>
    </lineage>
</organism>
<name>L8E9D4_HUMAN</name>
<gene>
    <name evidence="2" type="primary">BRE</name>
</gene>
<accession>L8E9D4</accession>